<dbReference type="EMBL" id="MK072530">
    <property type="protein sequence ID" value="AYV87093.1"/>
    <property type="molecule type" value="Genomic_DNA"/>
</dbReference>
<evidence type="ECO:0000313" key="1">
    <source>
        <dbReference type="EMBL" id="AYV87093.1"/>
    </source>
</evidence>
<protein>
    <submittedName>
        <fullName evidence="1">Uncharacterized protein</fullName>
    </submittedName>
</protein>
<name>A0A3G5AL98_9VIRU</name>
<sequence length="50" mass="6027">MCLLLKINHILMNINSQPEPSWTFLHGNTFWSLLKQKRFAIYCKVEEYIN</sequence>
<proteinExistence type="predicted"/>
<organism evidence="1">
    <name type="scientific">Sylvanvirus sp</name>
    <dbReference type="NCBI Taxonomy" id="2487774"/>
    <lineage>
        <taxon>Viruses</taxon>
    </lineage>
</organism>
<reference evidence="1" key="1">
    <citation type="submission" date="2018-10" db="EMBL/GenBank/DDBJ databases">
        <title>Hidden diversity of soil giant viruses.</title>
        <authorList>
            <person name="Schulz F."/>
            <person name="Alteio L."/>
            <person name="Goudeau D."/>
            <person name="Ryan E.M."/>
            <person name="Malmstrom R.R."/>
            <person name="Blanchard J."/>
            <person name="Woyke T."/>
        </authorList>
    </citation>
    <scope>NUCLEOTIDE SEQUENCE</scope>
    <source>
        <strain evidence="1">SYV1</strain>
    </source>
</reference>
<accession>A0A3G5AL98</accession>
<gene>
    <name evidence="1" type="ORF">Sylvanvirus24_8</name>
</gene>